<feature type="compositionally biased region" description="Low complexity" evidence="1">
    <location>
        <begin position="86"/>
        <end position="108"/>
    </location>
</feature>
<organism evidence="2 3">
    <name type="scientific">Polyporus arcularius HHB13444</name>
    <dbReference type="NCBI Taxonomy" id="1314778"/>
    <lineage>
        <taxon>Eukaryota</taxon>
        <taxon>Fungi</taxon>
        <taxon>Dikarya</taxon>
        <taxon>Basidiomycota</taxon>
        <taxon>Agaricomycotina</taxon>
        <taxon>Agaricomycetes</taxon>
        <taxon>Polyporales</taxon>
        <taxon>Polyporaceae</taxon>
        <taxon>Polyporus</taxon>
    </lineage>
</organism>
<proteinExistence type="predicted"/>
<feature type="compositionally biased region" description="Pro residues" evidence="1">
    <location>
        <begin position="34"/>
        <end position="49"/>
    </location>
</feature>
<feature type="compositionally biased region" description="Polar residues" evidence="1">
    <location>
        <begin position="69"/>
        <end position="82"/>
    </location>
</feature>
<dbReference type="STRING" id="1314778.A0A5C3PT19"/>
<accession>A0A5C3PT19</accession>
<name>A0A5C3PT19_9APHY</name>
<gene>
    <name evidence="2" type="ORF">K466DRAFT_195112</name>
</gene>
<evidence type="ECO:0000256" key="1">
    <source>
        <dbReference type="SAM" id="MobiDB-lite"/>
    </source>
</evidence>
<feature type="region of interest" description="Disordered" evidence="1">
    <location>
        <begin position="1"/>
        <end position="192"/>
    </location>
</feature>
<evidence type="ECO:0000313" key="3">
    <source>
        <dbReference type="Proteomes" id="UP000308197"/>
    </source>
</evidence>
<sequence>MDDGARSTYMKKPRKRVLVVSNASPESSEDDMAPPEPPKPRTFPRPLPSPSRSFPSAEAYPPERFHSGPGSSHIPTPLTTNLHCYPRSNPSNPALSSPSSTSSPAVESTPPPSTPGLSGSTIQLNEEGTIRQDMITSAGSDRNENTPQARPRQFVRPSTQSNARRYSSSGSRPATSPTVSTPDSYMPTPPHVFRSNPMDKAIVLVTTDAENLHIVDITGAMTPAFIRERIFTKVRAHNRRSEGPQ</sequence>
<evidence type="ECO:0000313" key="2">
    <source>
        <dbReference type="EMBL" id="TFK92776.1"/>
    </source>
</evidence>
<dbReference type="InParanoid" id="A0A5C3PT19"/>
<dbReference type="AlphaFoldDB" id="A0A5C3PT19"/>
<reference evidence="2 3" key="1">
    <citation type="journal article" date="2019" name="Nat. Ecol. Evol.">
        <title>Megaphylogeny resolves global patterns of mushroom evolution.</title>
        <authorList>
            <person name="Varga T."/>
            <person name="Krizsan K."/>
            <person name="Foldi C."/>
            <person name="Dima B."/>
            <person name="Sanchez-Garcia M."/>
            <person name="Sanchez-Ramirez S."/>
            <person name="Szollosi G.J."/>
            <person name="Szarkandi J.G."/>
            <person name="Papp V."/>
            <person name="Albert L."/>
            <person name="Andreopoulos W."/>
            <person name="Angelini C."/>
            <person name="Antonin V."/>
            <person name="Barry K.W."/>
            <person name="Bougher N.L."/>
            <person name="Buchanan P."/>
            <person name="Buyck B."/>
            <person name="Bense V."/>
            <person name="Catcheside P."/>
            <person name="Chovatia M."/>
            <person name="Cooper J."/>
            <person name="Damon W."/>
            <person name="Desjardin D."/>
            <person name="Finy P."/>
            <person name="Geml J."/>
            <person name="Haridas S."/>
            <person name="Hughes K."/>
            <person name="Justo A."/>
            <person name="Karasinski D."/>
            <person name="Kautmanova I."/>
            <person name="Kiss B."/>
            <person name="Kocsube S."/>
            <person name="Kotiranta H."/>
            <person name="LaButti K.M."/>
            <person name="Lechner B.E."/>
            <person name="Liimatainen K."/>
            <person name="Lipzen A."/>
            <person name="Lukacs Z."/>
            <person name="Mihaltcheva S."/>
            <person name="Morgado L.N."/>
            <person name="Niskanen T."/>
            <person name="Noordeloos M.E."/>
            <person name="Ohm R.A."/>
            <person name="Ortiz-Santana B."/>
            <person name="Ovrebo C."/>
            <person name="Racz N."/>
            <person name="Riley R."/>
            <person name="Savchenko A."/>
            <person name="Shiryaev A."/>
            <person name="Soop K."/>
            <person name="Spirin V."/>
            <person name="Szebenyi C."/>
            <person name="Tomsovsky M."/>
            <person name="Tulloss R.E."/>
            <person name="Uehling J."/>
            <person name="Grigoriev I.V."/>
            <person name="Vagvolgyi C."/>
            <person name="Papp T."/>
            <person name="Martin F.M."/>
            <person name="Miettinen O."/>
            <person name="Hibbett D.S."/>
            <person name="Nagy L.G."/>
        </authorList>
    </citation>
    <scope>NUCLEOTIDE SEQUENCE [LARGE SCALE GENOMIC DNA]</scope>
    <source>
        <strain evidence="2 3">HHB13444</strain>
    </source>
</reference>
<dbReference type="Proteomes" id="UP000308197">
    <property type="component" value="Unassembled WGS sequence"/>
</dbReference>
<dbReference type="EMBL" id="ML210992">
    <property type="protein sequence ID" value="TFK92776.1"/>
    <property type="molecule type" value="Genomic_DNA"/>
</dbReference>
<feature type="compositionally biased region" description="Polar residues" evidence="1">
    <location>
        <begin position="156"/>
        <end position="183"/>
    </location>
</feature>
<feature type="compositionally biased region" description="Polar residues" evidence="1">
    <location>
        <begin position="134"/>
        <end position="148"/>
    </location>
</feature>
<keyword evidence="3" id="KW-1185">Reference proteome</keyword>
<protein>
    <submittedName>
        <fullName evidence="2">Uncharacterized protein</fullName>
    </submittedName>
</protein>